<dbReference type="Gene3D" id="3.90.400.10">
    <property type="entry name" value="Oligo-1,6-glucosidase, Domain 2"/>
    <property type="match status" value="1"/>
</dbReference>
<keyword evidence="4" id="KW-0732">Signal</keyword>
<evidence type="ECO:0000256" key="6">
    <source>
        <dbReference type="ARBA" id="ARBA00023295"/>
    </source>
</evidence>
<dbReference type="FunFam" id="3.90.400.10:FF:000001">
    <property type="entry name" value="Maltase A3, isoform A"/>
    <property type="match status" value="1"/>
</dbReference>
<evidence type="ECO:0000256" key="1">
    <source>
        <dbReference type="ARBA" id="ARBA00001657"/>
    </source>
</evidence>
<keyword evidence="6" id="KW-0326">Glycosidase</keyword>
<keyword evidence="6" id="KW-0378">Hydrolase</keyword>
<dbReference type="PANTHER" id="PTHR10357:SF179">
    <property type="entry name" value="NEUTRAL AND BASIC AMINO ACID TRANSPORT PROTEIN RBAT"/>
    <property type="match status" value="1"/>
</dbReference>
<keyword evidence="5" id="KW-0325">Glycoprotein</keyword>
<dbReference type="InterPro" id="IPR017853">
    <property type="entry name" value="GH"/>
</dbReference>
<dbReference type="EC" id="3.2.1.20" evidence="3"/>
<dbReference type="STRING" id="36166.T1GHW6"/>
<dbReference type="EMBL" id="CAQQ02083106">
    <property type="status" value="NOT_ANNOTATED_CDS"/>
    <property type="molecule type" value="Genomic_DNA"/>
</dbReference>
<dbReference type="InterPro" id="IPR045857">
    <property type="entry name" value="O16G_dom_2"/>
</dbReference>
<reference evidence="8" key="2">
    <citation type="submission" date="2015-06" db="UniProtKB">
        <authorList>
            <consortium name="EnsemblMetazoa"/>
        </authorList>
    </citation>
    <scope>IDENTIFICATION</scope>
</reference>
<protein>
    <recommendedName>
        <fullName evidence="3">alpha-glucosidase</fullName>
        <ecNumber evidence="3">3.2.1.20</ecNumber>
    </recommendedName>
</protein>
<evidence type="ECO:0000256" key="3">
    <source>
        <dbReference type="ARBA" id="ARBA00012741"/>
    </source>
</evidence>
<evidence type="ECO:0000313" key="8">
    <source>
        <dbReference type="EnsemblMetazoa" id="MESCA003029-PA"/>
    </source>
</evidence>
<comment type="similarity">
    <text evidence="2">Belongs to the glycosyl hydrolase 13 family.</text>
</comment>
<evidence type="ECO:0000313" key="9">
    <source>
        <dbReference type="Proteomes" id="UP000015102"/>
    </source>
</evidence>
<proteinExistence type="inferred from homology"/>
<dbReference type="EMBL" id="CAQQ02083107">
    <property type="status" value="NOT_ANNOTATED_CDS"/>
    <property type="molecule type" value="Genomic_DNA"/>
</dbReference>
<sequence length="106" mass="12651">MLSEIEPYTDFYVWENGTYDEATGKHLPPNNWVCSFRYSAWEWNDQRQQFYLHQFGTFQPDLNYRNPAVHDAMNKVMRFWLDKGIGGFRIDALPFMYEVAKDPKTG</sequence>
<reference evidence="9" key="1">
    <citation type="submission" date="2013-02" db="EMBL/GenBank/DDBJ databases">
        <authorList>
            <person name="Hughes D."/>
        </authorList>
    </citation>
    <scope>NUCLEOTIDE SEQUENCE</scope>
    <source>
        <strain>Durham</strain>
        <strain evidence="9">NC isolate 2 -- Noor lab</strain>
    </source>
</reference>
<dbReference type="InterPro" id="IPR006047">
    <property type="entry name" value="GH13_cat_dom"/>
</dbReference>
<dbReference type="HOGENOM" id="CLU_2229850_0_0_1"/>
<name>T1GHW6_MEGSC</name>
<feature type="domain" description="Glycosyl hydrolase family 13 catalytic" evidence="7">
    <location>
        <begin position="6"/>
        <end position="101"/>
    </location>
</feature>
<dbReference type="Pfam" id="PF00128">
    <property type="entry name" value="Alpha-amylase"/>
    <property type="match status" value="1"/>
</dbReference>
<dbReference type="PANTHER" id="PTHR10357">
    <property type="entry name" value="ALPHA-AMYLASE FAMILY MEMBER"/>
    <property type="match status" value="1"/>
</dbReference>
<dbReference type="EnsemblMetazoa" id="MESCA003029-RA">
    <property type="protein sequence ID" value="MESCA003029-PA"/>
    <property type="gene ID" value="MESCA003029"/>
</dbReference>
<comment type="catalytic activity">
    <reaction evidence="1">
        <text>Hydrolysis of terminal, non-reducing (1-&gt;4)-linked alpha-D-glucose residues with release of alpha-D-glucose.</text>
        <dbReference type="EC" id="3.2.1.20"/>
    </reaction>
</comment>
<dbReference type="EMBL" id="CAQQ02083105">
    <property type="status" value="NOT_ANNOTATED_CDS"/>
    <property type="molecule type" value="Genomic_DNA"/>
</dbReference>
<dbReference type="OMA" id="SFRYSAW"/>
<dbReference type="GO" id="GO:0005975">
    <property type="term" value="P:carbohydrate metabolic process"/>
    <property type="evidence" value="ECO:0007669"/>
    <property type="project" value="InterPro"/>
</dbReference>
<dbReference type="SUPFAM" id="SSF51445">
    <property type="entry name" value="(Trans)glycosidases"/>
    <property type="match status" value="1"/>
</dbReference>
<dbReference type="Gene3D" id="3.20.20.80">
    <property type="entry name" value="Glycosidases"/>
    <property type="match status" value="1"/>
</dbReference>
<evidence type="ECO:0000256" key="4">
    <source>
        <dbReference type="ARBA" id="ARBA00022729"/>
    </source>
</evidence>
<evidence type="ECO:0000256" key="2">
    <source>
        <dbReference type="ARBA" id="ARBA00008061"/>
    </source>
</evidence>
<evidence type="ECO:0000256" key="5">
    <source>
        <dbReference type="ARBA" id="ARBA00023180"/>
    </source>
</evidence>
<accession>T1GHW6</accession>
<evidence type="ECO:0000259" key="7">
    <source>
        <dbReference type="Pfam" id="PF00128"/>
    </source>
</evidence>
<dbReference type="Proteomes" id="UP000015102">
    <property type="component" value="Unassembled WGS sequence"/>
</dbReference>
<organism evidence="8 9">
    <name type="scientific">Megaselia scalaris</name>
    <name type="common">Humpbacked fly</name>
    <name type="synonym">Phora scalaris</name>
    <dbReference type="NCBI Taxonomy" id="36166"/>
    <lineage>
        <taxon>Eukaryota</taxon>
        <taxon>Metazoa</taxon>
        <taxon>Ecdysozoa</taxon>
        <taxon>Arthropoda</taxon>
        <taxon>Hexapoda</taxon>
        <taxon>Insecta</taxon>
        <taxon>Pterygota</taxon>
        <taxon>Neoptera</taxon>
        <taxon>Endopterygota</taxon>
        <taxon>Diptera</taxon>
        <taxon>Brachycera</taxon>
        <taxon>Muscomorpha</taxon>
        <taxon>Platypezoidea</taxon>
        <taxon>Phoridae</taxon>
        <taxon>Megaseliini</taxon>
        <taxon>Megaselia</taxon>
    </lineage>
</organism>
<dbReference type="AlphaFoldDB" id="T1GHW6"/>
<dbReference type="GO" id="GO:0004558">
    <property type="term" value="F:alpha-1,4-glucosidase activity"/>
    <property type="evidence" value="ECO:0007669"/>
    <property type="project" value="UniProtKB-EC"/>
</dbReference>
<keyword evidence="9" id="KW-1185">Reference proteome</keyword>